<evidence type="ECO:0000313" key="2">
    <source>
        <dbReference type="EMBL" id="MCO6048068.1"/>
    </source>
</evidence>
<keyword evidence="3" id="KW-1185">Reference proteome</keyword>
<organism evidence="2 3">
    <name type="scientific">Aeoliella straminimaris</name>
    <dbReference type="NCBI Taxonomy" id="2954799"/>
    <lineage>
        <taxon>Bacteria</taxon>
        <taxon>Pseudomonadati</taxon>
        <taxon>Planctomycetota</taxon>
        <taxon>Planctomycetia</taxon>
        <taxon>Pirellulales</taxon>
        <taxon>Lacipirellulaceae</taxon>
        <taxon>Aeoliella</taxon>
    </lineage>
</organism>
<name>A0A9X2FGQ5_9BACT</name>
<dbReference type="AlphaFoldDB" id="A0A9X2FGQ5"/>
<accession>A0A9X2FGQ5</accession>
<comment type="caution">
    <text evidence="2">The sequence shown here is derived from an EMBL/GenBank/DDBJ whole genome shotgun (WGS) entry which is preliminary data.</text>
</comment>
<gene>
    <name evidence="2" type="ORF">NG895_29555</name>
</gene>
<keyword evidence="1" id="KW-1133">Transmembrane helix</keyword>
<evidence type="ECO:0000313" key="3">
    <source>
        <dbReference type="Proteomes" id="UP001155241"/>
    </source>
</evidence>
<dbReference type="Proteomes" id="UP001155241">
    <property type="component" value="Unassembled WGS sequence"/>
</dbReference>
<feature type="transmembrane region" description="Helical" evidence="1">
    <location>
        <begin position="58"/>
        <end position="76"/>
    </location>
</feature>
<keyword evidence="1" id="KW-0812">Transmembrane</keyword>
<keyword evidence="1" id="KW-0472">Membrane</keyword>
<proteinExistence type="predicted"/>
<dbReference type="RefSeq" id="WP_252856181.1">
    <property type="nucleotide sequence ID" value="NZ_JAMXLR010000095.1"/>
</dbReference>
<evidence type="ECO:0000256" key="1">
    <source>
        <dbReference type="SAM" id="Phobius"/>
    </source>
</evidence>
<dbReference type="EMBL" id="JAMXLR010000095">
    <property type="protein sequence ID" value="MCO6048068.1"/>
    <property type="molecule type" value="Genomic_DNA"/>
</dbReference>
<sequence>MPLHSSHLVSTEADRLFGEIAEVRRKRRERFERDMASINSDYDFRVESARDHDHPGPVIRAVIVAWAILMLVLSILG</sequence>
<reference evidence="2" key="1">
    <citation type="submission" date="2022-06" db="EMBL/GenBank/DDBJ databases">
        <title>Aeoliella straminimaris, a novel planctomycete from sediments.</title>
        <authorList>
            <person name="Vitorino I.R."/>
            <person name="Lage O.M."/>
        </authorList>
    </citation>
    <scope>NUCLEOTIDE SEQUENCE</scope>
    <source>
        <strain evidence="2">ICT_H6.2</strain>
    </source>
</reference>
<protein>
    <submittedName>
        <fullName evidence="2">Uncharacterized protein</fullName>
    </submittedName>
</protein>